<accession>K9B328</accession>
<dbReference type="OrthoDB" id="2357074at2"/>
<protein>
    <submittedName>
        <fullName evidence="2">Putative integral inner membrane protein</fullName>
    </submittedName>
</protein>
<organism evidence="2 3">
    <name type="scientific">Staphylococcus massiliensis S46</name>
    <dbReference type="NCBI Taxonomy" id="1229783"/>
    <lineage>
        <taxon>Bacteria</taxon>
        <taxon>Bacillati</taxon>
        <taxon>Bacillota</taxon>
        <taxon>Bacilli</taxon>
        <taxon>Bacillales</taxon>
        <taxon>Staphylococcaceae</taxon>
        <taxon>Staphylococcus</taxon>
    </lineage>
</organism>
<proteinExistence type="predicted"/>
<dbReference type="PROSITE" id="PS51257">
    <property type="entry name" value="PROKAR_LIPOPROTEIN"/>
    <property type="match status" value="1"/>
</dbReference>
<feature type="transmembrane region" description="Helical" evidence="1">
    <location>
        <begin position="40"/>
        <end position="60"/>
    </location>
</feature>
<keyword evidence="1" id="KW-0472">Membrane</keyword>
<reference evidence="2 3" key="1">
    <citation type="journal article" date="2013" name="Genome Announc.">
        <title>Genome Sequence of Staphylococcus massiliensis Strain S46, Isolated from the Surface of Healthy Human Skin.</title>
        <authorList>
            <person name="Srivastav R."/>
            <person name="Singh A."/>
            <person name="Jangir P.K."/>
            <person name="Kumari C."/>
            <person name="Muduli S."/>
            <person name="Sharma R."/>
        </authorList>
    </citation>
    <scope>NUCLEOTIDE SEQUENCE [LARGE SCALE GENOMIC DNA]</scope>
    <source>
        <strain evidence="2 3">S46</strain>
    </source>
</reference>
<keyword evidence="3" id="KW-1185">Reference proteome</keyword>
<evidence type="ECO:0000313" key="3">
    <source>
        <dbReference type="Proteomes" id="UP000009885"/>
    </source>
</evidence>
<dbReference type="EMBL" id="AMSQ01000007">
    <property type="protein sequence ID" value="EKU48190.1"/>
    <property type="molecule type" value="Genomic_DNA"/>
</dbReference>
<evidence type="ECO:0000256" key="1">
    <source>
        <dbReference type="SAM" id="Phobius"/>
    </source>
</evidence>
<dbReference type="RefSeq" id="WP_009383311.1">
    <property type="nucleotide sequence ID" value="NZ_AMSQ01000007.1"/>
</dbReference>
<comment type="caution">
    <text evidence="2">The sequence shown here is derived from an EMBL/GenBank/DDBJ whole genome shotgun (WGS) entry which is preliminary data.</text>
</comment>
<feature type="transmembrane region" description="Helical" evidence="1">
    <location>
        <begin position="67"/>
        <end position="88"/>
    </location>
</feature>
<gene>
    <name evidence="2" type="ORF">C273_05772</name>
</gene>
<sequence length="128" mass="14364">MSKRLTMSTSLALACIIHMLIIATIPETDTIVSFNKPTNLFINLIILMLFVLPPILMSIYDNLSVRVASAIYQGLILFLLSLTIPFFVTDGHLFVVFIAFICVCIAITSISITLNHPIYRHSKRNHTN</sequence>
<keyword evidence="1" id="KW-0812">Transmembrane</keyword>
<dbReference type="AlphaFoldDB" id="K9B328"/>
<dbReference type="Proteomes" id="UP000009885">
    <property type="component" value="Unassembled WGS sequence"/>
</dbReference>
<name>K9B328_9STAP</name>
<dbReference type="PATRIC" id="fig|1229783.3.peg.1165"/>
<feature type="transmembrane region" description="Helical" evidence="1">
    <location>
        <begin position="94"/>
        <end position="114"/>
    </location>
</feature>
<evidence type="ECO:0000313" key="2">
    <source>
        <dbReference type="EMBL" id="EKU48190.1"/>
    </source>
</evidence>
<keyword evidence="1" id="KW-1133">Transmembrane helix</keyword>